<evidence type="ECO:0000256" key="2">
    <source>
        <dbReference type="ARBA" id="ARBA00022679"/>
    </source>
</evidence>
<dbReference type="InterPro" id="IPR002213">
    <property type="entry name" value="UDP_glucos_trans"/>
</dbReference>
<dbReference type="Pfam" id="PF06722">
    <property type="entry name" value="EryCIII-like_C"/>
    <property type="match status" value="1"/>
</dbReference>
<dbReference type="Gene3D" id="3.40.50.2000">
    <property type="entry name" value="Glycogen Phosphorylase B"/>
    <property type="match status" value="2"/>
</dbReference>
<sequence length="1088" mass="120274">MPPVAPATGGATSDQDDGIRSEDWPTEFNDPFSHDSGNRLQFSGDGLNTGVRVLGDGRLDIRINEHKPSLAGLLNLQRHPKPSELEHREETDGAARVHLEDGKYFPLHLNIVIQVIGSRGDIQPFVALGKELKAHGHRVRLATHLAFRDFILDAELEFFNIGGDPAELMAFMVKNSGLLPNMSTIRSGAIQKRRREMKEIFDGCWRSCFETGDGTHLHQIKEDPWSDTVDYRRRPFVADVIIANPPSLAHIHCAQRLGIPLHIIFTQVQCSMPWSPTQSFPHPLAVIHQQNCKPTVANFVSYAIVDMMIWEGLGDIVNKYRRNVLSLDSIDGITAPSLIHRLQIPCSYLWSPAVLPKPKDWGDHIDVCGFSFLPSKPDYTPPDEIARFLNAGPKPIYIGFGSIVVDDQTKLTRIVFEAIQKSGQRAIVSKGWGNLGVDDVDVPENILVIGSCPHDWLFRQVSCVIHHGGAGTTAAGLALGRPTIIVPFFGDQQFWGEIVARSGAGPSPIPYKRLTVKGLSDAIEFALRDSTFEKAGEIAKKMQNESGVRDGVRSFHRQLDLRALRCAVCPTRPAVWHLKHTTLGFSAFAAAVLVETGKLKPENLVLNRPKEYDTFRDPVGPLSASAQVLVGAIANFVTGIADVPADVIHDLVAAGRAVGHSRERLDPHTKWRHRKCHPTDSGFQSDESQNNEGSSQERARNPRPSYQSHSDEHLPSEGDESPVREGSSRQNERASNSRSSFSSHSDESLPGESDEYDGDEDMLSSSSDPSTTDMFPDSSIERTHSLQLEKQLTMSSEIAHSGPHTVLSEAANLSGKMSKKFVNLLIWLPTDLTLSLSKGFHNAPKLYHDPMVKSTPKVHDVRSGFRAAGKEFYDGFYYGVTGLVTQPRYGYKKTGTKGMIKGVGKGLGGVFFKPPAGLWGLAGYPLSGLRRKLLDSLGKSSEGQIIISRIAQGHEEMCASSAEERSEVEHVSAWAYPRPVLLAKFYFWGPGSKLQKSREGLLRSLSFQLLDQRRDPCALVAPRRWVYLNITTVGPDRSPWSPSWEWTGLKECLYRFMSEVVGITRLALYVDGLDQYEGQHGSTGRSSN</sequence>
<dbReference type="GO" id="GO:0005975">
    <property type="term" value="P:carbohydrate metabolic process"/>
    <property type="evidence" value="ECO:0007669"/>
    <property type="project" value="InterPro"/>
</dbReference>
<name>A0A1S9RGG8_PENBI</name>
<dbReference type="PANTHER" id="PTHR48050:SF13">
    <property type="entry name" value="STEROL 3-BETA-GLUCOSYLTRANSFERASE UGT80A2"/>
    <property type="match status" value="1"/>
</dbReference>
<keyword evidence="2 7" id="KW-0808">Transferase</keyword>
<feature type="region of interest" description="Disordered" evidence="4">
    <location>
        <begin position="1"/>
        <end position="41"/>
    </location>
</feature>
<dbReference type="AlphaFoldDB" id="A0A1S9RGG8"/>
<evidence type="ECO:0000256" key="3">
    <source>
        <dbReference type="ARBA" id="ARBA00023098"/>
    </source>
</evidence>
<dbReference type="InterPro" id="IPR050426">
    <property type="entry name" value="Glycosyltransferase_28"/>
</dbReference>
<evidence type="ECO:0000256" key="4">
    <source>
        <dbReference type="SAM" id="MobiDB-lite"/>
    </source>
</evidence>
<dbReference type="Pfam" id="PF03033">
    <property type="entry name" value="Glyco_transf_28"/>
    <property type="match status" value="1"/>
</dbReference>
<keyword evidence="3" id="KW-0443">Lipid metabolism</keyword>
<dbReference type="FunFam" id="3.40.50.2000:FF:000009">
    <property type="entry name" value="Sterol 3-beta-glucosyltransferase UGT80A2"/>
    <property type="match status" value="1"/>
</dbReference>
<comment type="subcellular location">
    <subcellularLocation>
        <location evidence="1">Endomembrane system</location>
        <topology evidence="1">Peripheral membrane protein</topology>
    </subcellularLocation>
</comment>
<protein>
    <submittedName>
        <fullName evidence="7">Putative UDP-glucose,sterol transferase</fullName>
    </submittedName>
</protein>
<dbReference type="GO" id="GO:0012505">
    <property type="term" value="C:endomembrane system"/>
    <property type="evidence" value="ECO:0007669"/>
    <property type="project" value="UniProtKB-SubCell"/>
</dbReference>
<proteinExistence type="predicted"/>
<feature type="region of interest" description="Disordered" evidence="4">
    <location>
        <begin position="657"/>
        <end position="778"/>
    </location>
</feature>
<comment type="caution">
    <text evidence="7">The sequence shown here is derived from an EMBL/GenBank/DDBJ whole genome shotgun (WGS) entry which is preliminary data.</text>
</comment>
<evidence type="ECO:0000259" key="6">
    <source>
        <dbReference type="Pfam" id="PF06722"/>
    </source>
</evidence>
<dbReference type="CDD" id="cd03784">
    <property type="entry name" value="GT1_Gtf-like"/>
    <property type="match status" value="1"/>
</dbReference>
<organism evidence="7 8">
    <name type="scientific">Penicillium brasilianum</name>
    <dbReference type="NCBI Taxonomy" id="104259"/>
    <lineage>
        <taxon>Eukaryota</taxon>
        <taxon>Fungi</taxon>
        <taxon>Dikarya</taxon>
        <taxon>Ascomycota</taxon>
        <taxon>Pezizomycotina</taxon>
        <taxon>Eurotiomycetes</taxon>
        <taxon>Eurotiomycetidae</taxon>
        <taxon>Eurotiales</taxon>
        <taxon>Aspergillaceae</taxon>
        <taxon>Penicillium</taxon>
    </lineage>
</organism>
<dbReference type="InterPro" id="IPR010610">
    <property type="entry name" value="EryCIII-like_C"/>
</dbReference>
<dbReference type="FunFam" id="3.40.50.2000:FF:000100">
    <property type="entry name" value="Glycosyltransferase family 1 protein"/>
    <property type="match status" value="1"/>
</dbReference>
<evidence type="ECO:0000313" key="7">
    <source>
        <dbReference type="EMBL" id="OOQ84158.1"/>
    </source>
</evidence>
<feature type="compositionally biased region" description="Acidic residues" evidence="4">
    <location>
        <begin position="752"/>
        <end position="762"/>
    </location>
</feature>
<feature type="domain" description="Glycosyltransferase family 28 N-terminal" evidence="5">
    <location>
        <begin position="111"/>
        <end position="188"/>
    </location>
</feature>
<dbReference type="InterPro" id="IPR004276">
    <property type="entry name" value="GlycoTrans_28_N"/>
</dbReference>
<reference evidence="8" key="1">
    <citation type="submission" date="2015-09" db="EMBL/GenBank/DDBJ databases">
        <authorList>
            <person name="Fill T.P."/>
            <person name="Baretta J.F."/>
            <person name="de Almeida L.G."/>
            <person name="Rocha M."/>
            <person name="de Souza D.H."/>
            <person name="Malavazi I."/>
            <person name="Cerdeira L.T."/>
            <person name="Hong H."/>
            <person name="Samborskyy M."/>
            <person name="de Vasconcelos A.T."/>
            <person name="Leadlay P."/>
            <person name="Rodrigues-Filho E."/>
        </authorList>
    </citation>
    <scope>NUCLEOTIDE SEQUENCE [LARGE SCALE GENOMIC DNA]</scope>
    <source>
        <strain evidence="8">LaBioMMi 136</strain>
    </source>
</reference>
<dbReference type="Proteomes" id="UP000190744">
    <property type="component" value="Unassembled WGS sequence"/>
</dbReference>
<feature type="compositionally biased region" description="Polar residues" evidence="4">
    <location>
        <begin position="681"/>
        <end position="694"/>
    </location>
</feature>
<evidence type="ECO:0000256" key="1">
    <source>
        <dbReference type="ARBA" id="ARBA00004184"/>
    </source>
</evidence>
<dbReference type="GO" id="GO:0016906">
    <property type="term" value="F:sterol 3-beta-glucosyltransferase activity"/>
    <property type="evidence" value="ECO:0007669"/>
    <property type="project" value="UniProtKB-ARBA"/>
</dbReference>
<accession>A0A1S9RGG8</accession>
<feature type="compositionally biased region" description="Polar residues" evidence="4">
    <location>
        <begin position="763"/>
        <end position="773"/>
    </location>
</feature>
<dbReference type="SUPFAM" id="SSF53756">
    <property type="entry name" value="UDP-Glycosyltransferase/glycogen phosphorylase"/>
    <property type="match status" value="1"/>
</dbReference>
<feature type="domain" description="Erythromycin biosynthesis protein CIII-like C-terminal" evidence="6">
    <location>
        <begin position="441"/>
        <end position="545"/>
    </location>
</feature>
<feature type="compositionally biased region" description="Basic and acidic residues" evidence="4">
    <location>
        <begin position="660"/>
        <end position="669"/>
    </location>
</feature>
<gene>
    <name evidence="7" type="ORF">PEBR_31577</name>
</gene>
<dbReference type="GO" id="GO:0006629">
    <property type="term" value="P:lipid metabolic process"/>
    <property type="evidence" value="ECO:0007669"/>
    <property type="project" value="UniProtKB-KW"/>
</dbReference>
<feature type="compositionally biased region" description="Basic and acidic residues" evidence="4">
    <location>
        <begin position="709"/>
        <end position="732"/>
    </location>
</feature>
<dbReference type="PANTHER" id="PTHR48050">
    <property type="entry name" value="STEROL 3-BETA-GLUCOSYLTRANSFERASE"/>
    <property type="match status" value="1"/>
</dbReference>
<evidence type="ECO:0000313" key="8">
    <source>
        <dbReference type="Proteomes" id="UP000190744"/>
    </source>
</evidence>
<evidence type="ECO:0000259" key="5">
    <source>
        <dbReference type="Pfam" id="PF03033"/>
    </source>
</evidence>
<dbReference type="EMBL" id="LJBN01000184">
    <property type="protein sequence ID" value="OOQ84158.1"/>
    <property type="molecule type" value="Genomic_DNA"/>
</dbReference>